<evidence type="ECO:0000256" key="6">
    <source>
        <dbReference type="SAM" id="MobiDB-lite"/>
    </source>
</evidence>
<evidence type="ECO:0000256" key="5">
    <source>
        <dbReference type="SAM" id="Coils"/>
    </source>
</evidence>
<dbReference type="PROSITE" id="PS51848">
    <property type="entry name" value="BMERB"/>
    <property type="match status" value="1"/>
</dbReference>
<feature type="compositionally biased region" description="Basic and acidic residues" evidence="6">
    <location>
        <begin position="783"/>
        <end position="794"/>
    </location>
</feature>
<feature type="domain" description="BMERB" evidence="8">
    <location>
        <begin position="1084"/>
        <end position="1235"/>
    </location>
</feature>
<feature type="coiled-coil region" evidence="5">
    <location>
        <begin position="1145"/>
        <end position="1178"/>
    </location>
</feature>
<dbReference type="InterPro" id="IPR001715">
    <property type="entry name" value="CH_dom"/>
</dbReference>
<sequence>STPDQSSSSVVAAFITPKQPNAEEVVKKPVNESITSLFRSEIQPQTSNSESLNNRKESASLFLDEDDSKCDTIKRCPASLELKTKEKTDGGKVPQTEQIEGAAEVKEQKKQRESDVQKKEEERRRREEQKQEEARKHEEERKRLLEEEKRKLLQEEEDVRREKEKRKNEEVRLLKEKKDKQEKLKEVEQQKKREEEKRLVELKEKSEKAKQDEEKRQERERFMKMMKDEELKRTEEKRVVEEQRKRKEEETKRFLEEEKRNMEESCIKNEQQKNKEEQEKRKWEAEERRKQLAEKERKRREEEMREEERKRKADEEREMKEEQERRNVKEAEERRKREEEEKREEEIKMFKAVEERRKKDEERMKRMAEDEKRREEEVRKQKEEEKHKRRKEAEVRKKKEEEEKKREEEIKILKEAGEKKKKEEEERRRIAEEEKRLEEEVTKQKEEEHKRRKEEEERRNNEEEKRRLEEEGRKKKEVEDRRKREMEERERSLKEQKEKALKEEREMMEKKKREENKKLLQEKQMRMEEEKKKMEEKKRLIDEEKITKKKLMEEEERRKKEEKGLLLQKDNLHNRKMREEEKRKSGAVIVTEDNKSDEDKEKMKYSSPVFKQSHTSLPAPPLSHDPQLVASSLSKANSASDERSSREDAGETDILVRQDHQLKPDPEMHPAVMRLSSPLAQQEPKKPENPSVQPVTSPEHSLEPSGDQTVHVLDPLVPSKPGPELQEEQNHQSSKPKREGADEKEPVNAVDEGLESLMITEEPVCEAEKNLWAAVEETTTELGAEKRMESCGAKEEEEGVKGGFKQQSSDLPDGGKNKQPSHTKDTMVSSHHFEIKTSWLPTLAEEEASEVKIADPVPTFREEADGTDDTSDDLVNSSQSLLEWCQSITNKYQGVKVTNFNTSWRNGLAFCAILHHFHPDKIDFDQLDSHNIRLNNKKAFDEFESLGISRLLEPSDMVLLPIPDRLIVMTYLSQIRSHFTNQELSVLQIEHNSSQSSYGLAHAGPTSVDAAAFCMARLNEGMSLEEGGSSTLVVPPPRTKRAVKDQSIIPVPPPRLITKPGKSGQAEDSKINSTTELQSLAEPPKQEQETMDTSQYVLSELAALETEQKHIDSRAAVVEKRLRSLMETGSDRDEEERLIQEWFTLVNKKNALIRRQDNLELLQEEQDLERRFELLTRELRVIMAIEDWQKSSAQQQREQLLLQELVSLVNQRDEIIRDIDAKERIALEEDERLERGLEMRRRKYSNKDK</sequence>
<feature type="region of interest" description="Disordered" evidence="6">
    <location>
        <begin position="82"/>
        <end position="755"/>
    </location>
</feature>
<feature type="non-terminal residue" evidence="9">
    <location>
        <position position="1"/>
    </location>
</feature>
<dbReference type="InterPro" id="IPR036872">
    <property type="entry name" value="CH_dom_sf"/>
</dbReference>
<feature type="region of interest" description="Disordered" evidence="6">
    <location>
        <begin position="847"/>
        <end position="874"/>
    </location>
</feature>
<evidence type="ECO:0000256" key="3">
    <source>
        <dbReference type="ARBA" id="ARBA00022753"/>
    </source>
</evidence>
<dbReference type="Gene3D" id="1.10.418.10">
    <property type="entry name" value="Calponin-like domain"/>
    <property type="match status" value="1"/>
</dbReference>
<feature type="compositionally biased region" description="Polar residues" evidence="6">
    <location>
        <begin position="690"/>
        <end position="699"/>
    </location>
</feature>
<evidence type="ECO:0000313" key="9">
    <source>
        <dbReference type="EMBL" id="SBP40880.1"/>
    </source>
</evidence>
<dbReference type="PANTHER" id="PTHR23167:SF42">
    <property type="entry name" value="EH DOMAIN-BINDING PROTEIN 1-LIKE PROTEIN 1"/>
    <property type="match status" value="1"/>
</dbReference>
<organism evidence="9">
    <name type="scientific">Nothobranchius furzeri</name>
    <name type="common">Turquoise killifish</name>
    <dbReference type="NCBI Taxonomy" id="105023"/>
    <lineage>
        <taxon>Eukaryota</taxon>
        <taxon>Metazoa</taxon>
        <taxon>Chordata</taxon>
        <taxon>Craniata</taxon>
        <taxon>Vertebrata</taxon>
        <taxon>Euteleostomi</taxon>
        <taxon>Actinopterygii</taxon>
        <taxon>Neopterygii</taxon>
        <taxon>Teleostei</taxon>
        <taxon>Neoteleostei</taxon>
        <taxon>Acanthomorphata</taxon>
        <taxon>Ovalentaria</taxon>
        <taxon>Atherinomorphae</taxon>
        <taxon>Cyprinodontiformes</taxon>
        <taxon>Nothobranchiidae</taxon>
        <taxon>Nothobranchius</taxon>
    </lineage>
</organism>
<feature type="compositionally biased region" description="Polar residues" evidence="6">
    <location>
        <begin position="629"/>
        <end position="639"/>
    </location>
</feature>
<reference evidence="9" key="2">
    <citation type="submission" date="2016-06" db="EMBL/GenBank/DDBJ databases">
        <title>The genome of a short-lived fish provides insights into sex chromosome evolution and the genetic control of aging.</title>
        <authorList>
            <person name="Reichwald K."/>
            <person name="Felder M."/>
            <person name="Petzold A."/>
            <person name="Koch P."/>
            <person name="Groth M."/>
            <person name="Platzer M."/>
        </authorList>
    </citation>
    <scope>NUCLEOTIDE SEQUENCE</scope>
    <source>
        <tissue evidence="9">Brain</tissue>
    </source>
</reference>
<keyword evidence="4 5" id="KW-0175">Coiled coil</keyword>
<protein>
    <submittedName>
        <fullName evidence="9">EH domain binding protein 1-like 1b</fullName>
    </submittedName>
</protein>
<dbReference type="FunFam" id="1.10.418.10:FF:000023">
    <property type="entry name" value="EH domain-binding protein 1 isoform X1"/>
    <property type="match status" value="1"/>
</dbReference>
<evidence type="ECO:0000259" key="7">
    <source>
        <dbReference type="PROSITE" id="PS50021"/>
    </source>
</evidence>
<dbReference type="SMART" id="SM01203">
    <property type="entry name" value="DUF3585"/>
    <property type="match status" value="1"/>
</dbReference>
<name>A0A1A7ZFM8_NOTFU</name>
<dbReference type="AlphaFoldDB" id="A0A1A7ZFM8"/>
<comment type="subcellular location">
    <subcellularLocation>
        <location evidence="1">Endosome</location>
    </subcellularLocation>
</comment>
<feature type="non-terminal residue" evidence="9">
    <location>
        <position position="1249"/>
    </location>
</feature>
<keyword evidence="3" id="KW-0967">Endosome</keyword>
<dbReference type="InterPro" id="IPR022735">
    <property type="entry name" value="bMERB_dom"/>
</dbReference>
<dbReference type="Pfam" id="PF12130">
    <property type="entry name" value="bMERB_dom"/>
    <property type="match status" value="1"/>
</dbReference>
<dbReference type="PANTHER" id="PTHR23167">
    <property type="entry name" value="CALPONIN HOMOLOGY DOMAIN-CONTAINING PROTEIN DDB_G0272472-RELATED"/>
    <property type="match status" value="1"/>
</dbReference>
<feature type="region of interest" description="Disordered" evidence="6">
    <location>
        <begin position="780"/>
        <end position="830"/>
    </location>
</feature>
<feature type="region of interest" description="Disordered" evidence="6">
    <location>
        <begin position="1050"/>
        <end position="1091"/>
    </location>
</feature>
<dbReference type="InterPro" id="IPR050540">
    <property type="entry name" value="F-actin_Monoox_Mical"/>
</dbReference>
<evidence type="ECO:0000256" key="2">
    <source>
        <dbReference type="ARBA" id="ARBA00022553"/>
    </source>
</evidence>
<dbReference type="CDD" id="cd21255">
    <property type="entry name" value="CH_EHBP1L1"/>
    <property type="match status" value="1"/>
</dbReference>
<gene>
    <name evidence="9" type="primary">EHBP1L1B</name>
</gene>
<proteinExistence type="predicted"/>
<keyword evidence="2" id="KW-0597">Phosphoprotein</keyword>
<dbReference type="PROSITE" id="PS50021">
    <property type="entry name" value="CH"/>
    <property type="match status" value="1"/>
</dbReference>
<evidence type="ECO:0000259" key="8">
    <source>
        <dbReference type="PROSITE" id="PS51848"/>
    </source>
</evidence>
<dbReference type="SMART" id="SM00033">
    <property type="entry name" value="CH"/>
    <property type="match status" value="1"/>
</dbReference>
<feature type="compositionally biased region" description="Basic and acidic residues" evidence="6">
    <location>
        <begin position="592"/>
        <end position="604"/>
    </location>
</feature>
<evidence type="ECO:0000256" key="1">
    <source>
        <dbReference type="ARBA" id="ARBA00004177"/>
    </source>
</evidence>
<dbReference type="GO" id="GO:0005768">
    <property type="term" value="C:endosome"/>
    <property type="evidence" value="ECO:0007669"/>
    <property type="project" value="UniProtKB-SubCell"/>
</dbReference>
<reference evidence="9" key="1">
    <citation type="submission" date="2016-05" db="EMBL/GenBank/DDBJ databases">
        <authorList>
            <person name="Lavstsen T."/>
            <person name="Jespersen J.S."/>
        </authorList>
    </citation>
    <scope>NUCLEOTIDE SEQUENCE</scope>
    <source>
        <tissue evidence="9">Brain</tissue>
    </source>
</reference>
<accession>A0A1A7ZFM8</accession>
<dbReference type="EMBL" id="HADY01002395">
    <property type="protein sequence ID" value="SBP40880.1"/>
    <property type="molecule type" value="Transcribed_RNA"/>
</dbReference>
<dbReference type="SUPFAM" id="SSF47576">
    <property type="entry name" value="Calponin-homology domain, CH-domain"/>
    <property type="match status" value="1"/>
</dbReference>
<feature type="compositionally biased region" description="Basic and acidic residues" evidence="6">
    <location>
        <begin position="736"/>
        <end position="746"/>
    </location>
</feature>
<feature type="compositionally biased region" description="Basic and acidic residues" evidence="6">
    <location>
        <begin position="640"/>
        <end position="668"/>
    </location>
</feature>
<feature type="compositionally biased region" description="Basic and acidic residues" evidence="6">
    <location>
        <begin position="103"/>
        <end position="584"/>
    </location>
</feature>
<dbReference type="Pfam" id="PF00307">
    <property type="entry name" value="CH"/>
    <property type="match status" value="1"/>
</dbReference>
<feature type="domain" description="Calponin-homology (CH)" evidence="7">
    <location>
        <begin position="875"/>
        <end position="980"/>
    </location>
</feature>
<evidence type="ECO:0000256" key="4">
    <source>
        <dbReference type="ARBA" id="ARBA00023054"/>
    </source>
</evidence>